<dbReference type="GO" id="GO:0051083">
    <property type="term" value="P:'de novo' cotranslational protein folding"/>
    <property type="evidence" value="ECO:0007669"/>
    <property type="project" value="TreeGrafter"/>
</dbReference>
<name>A0A1S3IVY7_LINAN</name>
<evidence type="ECO:0000256" key="4">
    <source>
        <dbReference type="SAM" id="Phobius"/>
    </source>
</evidence>
<accession>A0A1S3IVY7</accession>
<dbReference type="InParanoid" id="A0A1S3IVY7"/>
<dbReference type="InterPro" id="IPR057348">
    <property type="entry name" value="TELO2_ARM"/>
</dbReference>
<dbReference type="RefSeq" id="XP_013402357.1">
    <property type="nucleotide sequence ID" value="XM_013546903.1"/>
</dbReference>
<dbReference type="GO" id="GO:0042162">
    <property type="term" value="F:telomeric DNA binding"/>
    <property type="evidence" value="ECO:0007669"/>
    <property type="project" value="TreeGrafter"/>
</dbReference>
<dbReference type="GO" id="GO:0051879">
    <property type="term" value="F:Hsp90 protein binding"/>
    <property type="evidence" value="ECO:0007669"/>
    <property type="project" value="TreeGrafter"/>
</dbReference>
<reference evidence="8" key="1">
    <citation type="submission" date="2025-08" db="UniProtKB">
        <authorList>
            <consortium name="RefSeq"/>
        </authorList>
    </citation>
    <scope>IDENTIFICATION</scope>
    <source>
        <tissue evidence="8">Gonads</tissue>
    </source>
</reference>
<dbReference type="Pfam" id="PF10193">
    <property type="entry name" value="Telomere_reg-2"/>
    <property type="match status" value="1"/>
</dbReference>
<dbReference type="GO" id="GO:0005829">
    <property type="term" value="C:cytosol"/>
    <property type="evidence" value="ECO:0007669"/>
    <property type="project" value="TreeGrafter"/>
</dbReference>
<dbReference type="GeneID" id="106167985"/>
<dbReference type="PANTHER" id="PTHR15830">
    <property type="entry name" value="TELOMERE LENGTH REGULATION PROTEIN TEL2 FAMILY MEMBER"/>
    <property type="match status" value="1"/>
</dbReference>
<comment type="similarity">
    <text evidence="2">Belongs to the TEL2 family.</text>
</comment>
<dbReference type="InterPro" id="IPR016024">
    <property type="entry name" value="ARM-type_fold"/>
</dbReference>
<dbReference type="KEGG" id="lak:106167985"/>
<dbReference type="InterPro" id="IPR038528">
    <property type="entry name" value="TEL2_C_sf"/>
</dbReference>
<organism evidence="7 8">
    <name type="scientific">Lingula anatina</name>
    <name type="common">Brachiopod</name>
    <name type="synonym">Lingula unguis</name>
    <dbReference type="NCBI Taxonomy" id="7574"/>
    <lineage>
        <taxon>Eukaryota</taxon>
        <taxon>Metazoa</taxon>
        <taxon>Spiralia</taxon>
        <taxon>Lophotrochozoa</taxon>
        <taxon>Brachiopoda</taxon>
        <taxon>Linguliformea</taxon>
        <taxon>Lingulata</taxon>
        <taxon>Lingulida</taxon>
        <taxon>Linguloidea</taxon>
        <taxon>Lingulidae</taxon>
        <taxon>Lingula</taxon>
    </lineage>
</organism>
<sequence>MGEMTLNVRPFVRQIVREAYNIIANPKNESECVEYLQRIQCLLPARENALGKLNMSQEDIVTAQEEFAENHYVRFLDFLVKCLSVDWLSNLPKDKIPELFDTFFLDGIPEEAFLILTSAIQTLSHGYKLNKCAVLLEEFIKQHKLRVLLWNQCVIIPDKSRTKENQHSVMWDDLVTTLAMLPERIINKTKQETSDIFYPQNYGPFLANEMLVVLHQVYSAVKNGSDVSLSFFSQLLGKLCITGSADWIWSVLLPSFTTLTNQDFIWCRICERLVCEVPDRCIESTIIPVVRDAAWYGTVNKLLGDAVLSKQKLKYLFTNKLLLYRHFKQDLILQNIVGHLASSHTRKPLFIQVLQTLLEVWGDSSAVKHTAYEQHHYISRAILIGIGLLSDRDKEQHKGDLIRKLMTGVQCHIDNQAFKVRLLGMVVAEALTTALDPKGPKLEFEYEKTEEVNHLLSLVTPPSDPGLVDIQSRDFQTVTLAENDSEVKENCSTKEQEQIMEAANTEELDSDDDLEPYDMSNDAPVTKTKAPRYVRDCMEGLISSDDPERVESCLCAAADLIRSNPVGLKEIAVEFIKILLHLQDSFTLLNFISLRHSAMVALGVSCPVEVSAYLTKEFYRRNYNIRQRMDMLEVLRGIAKELSQPFTVSHKNCGEKMQPKPIQILQENKSNDIKPEDWREVVQRRIEAKTHRFAKGPKATKPEALPNRFAPVAGDFFFPLLNCFDRNDLPFDLLGEDCLLLGRLLYTLGIVVYAATNAPIAKHMGKSLLEFTWGIRYHPDRSILQAVLFAVSMAFLALPPHVFITELQTEVVEVRQWLEDLSEKSVDSSCQKQAAQTLLLVQHILSQELSKMAGH</sequence>
<evidence type="ECO:0000259" key="5">
    <source>
        <dbReference type="Pfam" id="PF10193"/>
    </source>
</evidence>
<keyword evidence="4" id="KW-1133">Transmembrane helix</keyword>
<evidence type="ECO:0000256" key="3">
    <source>
        <dbReference type="ARBA" id="ARBA00022490"/>
    </source>
</evidence>
<feature type="domain" description="Telomere length regulation protein conserved" evidence="5">
    <location>
        <begin position="531"/>
        <end position="636"/>
    </location>
</feature>
<evidence type="ECO:0000256" key="1">
    <source>
        <dbReference type="ARBA" id="ARBA00004496"/>
    </source>
</evidence>
<dbReference type="InterPro" id="IPR051970">
    <property type="entry name" value="TEL2_Regulation"/>
</dbReference>
<gene>
    <name evidence="8" type="primary">LOC106167985</name>
</gene>
<evidence type="ECO:0000313" key="7">
    <source>
        <dbReference type="Proteomes" id="UP000085678"/>
    </source>
</evidence>
<dbReference type="Proteomes" id="UP000085678">
    <property type="component" value="Unplaced"/>
</dbReference>
<feature type="domain" description="TELO2 ARM repeat" evidence="6">
    <location>
        <begin position="290"/>
        <end position="442"/>
    </location>
</feature>
<dbReference type="Pfam" id="PF25320">
    <property type="entry name" value="TELO2_ARM"/>
    <property type="match status" value="1"/>
</dbReference>
<evidence type="ECO:0000259" key="6">
    <source>
        <dbReference type="Pfam" id="PF25320"/>
    </source>
</evidence>
<feature type="transmembrane region" description="Helical" evidence="4">
    <location>
        <begin position="782"/>
        <end position="803"/>
    </location>
</feature>
<dbReference type="SUPFAM" id="SSF48371">
    <property type="entry name" value="ARM repeat"/>
    <property type="match status" value="1"/>
</dbReference>
<dbReference type="FunFam" id="1.25.40.720:FF:000001">
    <property type="entry name" value="Telomere length regulation protein TEL2"/>
    <property type="match status" value="1"/>
</dbReference>
<dbReference type="InterPro" id="IPR019337">
    <property type="entry name" value="Telomere_length_regulation_dom"/>
</dbReference>
<dbReference type="Gene3D" id="1.25.40.720">
    <property type="entry name" value="Telomere length regulation protein 2, C-terminal domain"/>
    <property type="match status" value="2"/>
</dbReference>
<evidence type="ECO:0000256" key="2">
    <source>
        <dbReference type="ARBA" id="ARBA00006133"/>
    </source>
</evidence>
<keyword evidence="7" id="KW-1185">Reference proteome</keyword>
<dbReference type="OrthoDB" id="10258062at2759"/>
<evidence type="ECO:0000313" key="8">
    <source>
        <dbReference type="RefSeq" id="XP_013402357.1"/>
    </source>
</evidence>
<protein>
    <submittedName>
        <fullName evidence="8">Telomere length regulation protein TEL2 homolog isoform X1</fullName>
    </submittedName>
</protein>
<keyword evidence="4" id="KW-0472">Membrane</keyword>
<keyword evidence="3" id="KW-0963">Cytoplasm</keyword>
<dbReference type="PANTHER" id="PTHR15830:SF10">
    <property type="entry name" value="TELOMERE LENGTH REGULATION PROTEIN TEL2 HOMOLOG"/>
    <property type="match status" value="1"/>
</dbReference>
<comment type="subcellular location">
    <subcellularLocation>
        <location evidence="1">Cytoplasm</location>
    </subcellularLocation>
</comment>
<proteinExistence type="inferred from homology"/>
<keyword evidence="4" id="KW-0812">Transmembrane</keyword>
<dbReference type="STRING" id="7574.A0A1S3IVY7"/>
<feature type="transmembrane region" description="Helical" evidence="4">
    <location>
        <begin position="740"/>
        <end position="761"/>
    </location>
</feature>
<dbReference type="AlphaFoldDB" id="A0A1S3IVY7"/>